<reference evidence="2" key="1">
    <citation type="journal article" date="2007" name="PLoS ONE">
        <title>The first genome sequence of an elite grapevine cultivar (Pinot noir Vitis vinifera L.): coping with a highly heterozygous genome.</title>
        <authorList>
            <person name="Velasco R."/>
            <person name="Zharkikh A."/>
            <person name="Troggio M."/>
            <person name="Cartwright D.A."/>
            <person name="Cestaro A."/>
            <person name="Pruss D."/>
            <person name="Pindo M."/>
            <person name="FitzGerald L.M."/>
            <person name="Vezzulli S."/>
            <person name="Reid J."/>
            <person name="Malacarne G."/>
            <person name="Iliev D."/>
            <person name="Coppola G."/>
            <person name="Wardell B."/>
            <person name="Micheletti D."/>
            <person name="Macalma T."/>
            <person name="Facci M."/>
            <person name="Mitchell J.T."/>
            <person name="Perazzolli M."/>
            <person name="Eldredge G."/>
            <person name="Gatto P."/>
            <person name="Oyzerski R."/>
            <person name="Moretto M."/>
            <person name="Gutin N."/>
            <person name="Stefanini M."/>
            <person name="Chen Y."/>
            <person name="Segala C."/>
            <person name="Davenport C."/>
            <person name="Dematte L."/>
            <person name="Mraz A."/>
            <person name="Battilana J."/>
            <person name="Stormo K."/>
            <person name="Costa F."/>
            <person name="Tao Q."/>
            <person name="Si-Ammour A."/>
            <person name="Harkins T."/>
            <person name="Lackey A."/>
            <person name="Perbost C."/>
            <person name="Taillon B."/>
            <person name="Stella A."/>
            <person name="Solovyev V."/>
            <person name="Fawcett J.A."/>
            <person name="Sterck L."/>
            <person name="Vandepoele K."/>
            <person name="Grando S.M."/>
            <person name="Toppo S."/>
            <person name="Moser C."/>
            <person name="Lanchbury J."/>
            <person name="Bogden R."/>
            <person name="Skolnick M."/>
            <person name="Sgaramella V."/>
            <person name="Bhatnagar S.K."/>
            <person name="Fontana P."/>
            <person name="Gutin A."/>
            <person name="Van de Peer Y."/>
            <person name="Salamini F."/>
            <person name="Viola R."/>
        </authorList>
    </citation>
    <scope>NUCLEOTIDE SEQUENCE</scope>
</reference>
<dbReference type="EMBL" id="AM429332">
    <property type="protein sequence ID" value="CAN78036.1"/>
    <property type="molecule type" value="Genomic_DNA"/>
</dbReference>
<dbReference type="AlphaFoldDB" id="A5AL73"/>
<dbReference type="OrthoDB" id="1927212at2759"/>
<sequence length="715" mass="80351">MDSMEPEKLTKYWPFKRDTKRKEGGDFPSANLEGLFWGRLKIYVRKDAERRGAERERFSEEEEGSTKKDQWEKSENTKLVEIFSPTGSVSRAKITMMEAVGLEVLSNKLTSYASNPQVEFEDTEGIWIRDLLLTILFRDANVALVPATMRIIQSLALKPDEVIDRFFAAQAIASLVCNRSREINLTIINADAVAGLITLIGYVESDMPNLVVLSEEFCLVRKLVQVVLENLFEIEDIRVGSTARKFIPLLMDLLRPIPDRSSVPPIAAQLLTGITDGIDTNKLIMAEAGALDALTKYLSLSPQDFSEATEASISSLNQLIAVLRLESRNARFDAARASHEFFDAKNVRDFELARQAVQLLINVLNAASKKNVDEAVREHPDAKETRRFVDNPLSTRLPKVSQRSSRICSWSEDLALSCLAHSHKYKEPEIQTNANLISMSTLYTLHLHPVIIPTTSSDTIRLDNTKFEDTNSVDGSMAHDMEAGIFAKVHAERIISSLRLGIPSRPLVKKSGAHRNTFSSSSTKFKLSSLDEATLFIDYSIDQIAEVLNSFRTWSNDIRRSIGYAVGRDILARIMYPNIWPRGYGLRRMRSAVLNEMRLFLGKGKLGSCDCQLSVCLKLDPQRRKVPEFNLYSNSSRTHTQSANRNKCQKSSETLLFEISVSGDIGHRKFVCDILLDIGLKNIGSSEMKANEDRCELLNTSAYEKKVVGKVNRIV</sequence>
<evidence type="ECO:0000313" key="2">
    <source>
        <dbReference type="EMBL" id="CAN78036.1"/>
    </source>
</evidence>
<dbReference type="PANTHER" id="PTHR46369">
    <property type="entry name" value="PROTEIN CELLULOSE SYNTHASE INTERACTIVE 1"/>
    <property type="match status" value="1"/>
</dbReference>
<proteinExistence type="predicted"/>
<dbReference type="GO" id="GO:2001006">
    <property type="term" value="P:regulation of cellulose biosynthetic process"/>
    <property type="evidence" value="ECO:0007669"/>
    <property type="project" value="InterPro"/>
</dbReference>
<protein>
    <submittedName>
        <fullName evidence="2">Uncharacterized protein</fullName>
    </submittedName>
</protein>
<name>A5AL73_VITVI</name>
<dbReference type="GO" id="GO:0008017">
    <property type="term" value="F:microtubule binding"/>
    <property type="evidence" value="ECO:0007669"/>
    <property type="project" value="InterPro"/>
</dbReference>
<organism evidence="2">
    <name type="scientific">Vitis vinifera</name>
    <name type="common">Grape</name>
    <dbReference type="NCBI Taxonomy" id="29760"/>
    <lineage>
        <taxon>Eukaryota</taxon>
        <taxon>Viridiplantae</taxon>
        <taxon>Streptophyta</taxon>
        <taxon>Embryophyta</taxon>
        <taxon>Tracheophyta</taxon>
        <taxon>Spermatophyta</taxon>
        <taxon>Magnoliopsida</taxon>
        <taxon>eudicotyledons</taxon>
        <taxon>Gunneridae</taxon>
        <taxon>Pentapetalae</taxon>
        <taxon>rosids</taxon>
        <taxon>Vitales</taxon>
        <taxon>Vitaceae</taxon>
        <taxon>Viteae</taxon>
        <taxon>Vitis</taxon>
    </lineage>
</organism>
<dbReference type="InterPro" id="IPR044297">
    <property type="entry name" value="CSI1/2/3"/>
</dbReference>
<dbReference type="Gene3D" id="1.25.10.10">
    <property type="entry name" value="Leucine-rich Repeat Variant"/>
    <property type="match status" value="1"/>
</dbReference>
<dbReference type="SUPFAM" id="SSF48371">
    <property type="entry name" value="ARM repeat"/>
    <property type="match status" value="1"/>
</dbReference>
<accession>A5AL73</accession>
<dbReference type="GO" id="GO:0051211">
    <property type="term" value="P:anisotropic cell growth"/>
    <property type="evidence" value="ECO:0007669"/>
    <property type="project" value="InterPro"/>
</dbReference>
<dbReference type="InterPro" id="IPR011989">
    <property type="entry name" value="ARM-like"/>
</dbReference>
<dbReference type="GO" id="GO:0010330">
    <property type="term" value="C:cellulose synthase complex"/>
    <property type="evidence" value="ECO:0007669"/>
    <property type="project" value="InterPro"/>
</dbReference>
<feature type="region of interest" description="Disordered" evidence="1">
    <location>
        <begin position="49"/>
        <end position="72"/>
    </location>
</feature>
<dbReference type="InterPro" id="IPR016024">
    <property type="entry name" value="ARM-type_fold"/>
</dbReference>
<dbReference type="PANTHER" id="PTHR46369:SF1">
    <property type="entry name" value="PROTEIN CELLULOSE SYNTHASE INTERACTIVE 3"/>
    <property type="match status" value="1"/>
</dbReference>
<evidence type="ECO:0000256" key="1">
    <source>
        <dbReference type="SAM" id="MobiDB-lite"/>
    </source>
</evidence>
<gene>
    <name evidence="2" type="ORF">VITISV_014553</name>
</gene>